<dbReference type="EMBL" id="NPDT01000005">
    <property type="protein sequence ID" value="PJZ65379.1"/>
    <property type="molecule type" value="Genomic_DNA"/>
</dbReference>
<gene>
    <name evidence="3" type="ORF">CH371_13370</name>
</gene>
<dbReference type="SUPFAM" id="SSF54637">
    <property type="entry name" value="Thioesterase/thiol ester dehydrase-isomerase"/>
    <property type="match status" value="1"/>
</dbReference>
<organism evidence="3 4">
    <name type="scientific">Leptospira wolffii</name>
    <dbReference type="NCBI Taxonomy" id="409998"/>
    <lineage>
        <taxon>Bacteria</taxon>
        <taxon>Pseudomonadati</taxon>
        <taxon>Spirochaetota</taxon>
        <taxon>Spirochaetia</taxon>
        <taxon>Leptospirales</taxon>
        <taxon>Leptospiraceae</taxon>
        <taxon>Leptospira</taxon>
    </lineage>
</organism>
<dbReference type="Proteomes" id="UP000231912">
    <property type="component" value="Unassembled WGS sequence"/>
</dbReference>
<comment type="caution">
    <text evidence="3">The sequence shown here is derived from an EMBL/GenBank/DDBJ whole genome shotgun (WGS) entry which is preliminary data.</text>
</comment>
<proteinExistence type="inferred from homology"/>
<name>A0A2M9ZAC1_9LEPT</name>
<dbReference type="GO" id="GO:0047617">
    <property type="term" value="F:fatty acyl-CoA hydrolase activity"/>
    <property type="evidence" value="ECO:0007669"/>
    <property type="project" value="TreeGrafter"/>
</dbReference>
<evidence type="ECO:0000313" key="4">
    <source>
        <dbReference type="Proteomes" id="UP000231912"/>
    </source>
</evidence>
<dbReference type="RefSeq" id="WP_100759339.1">
    <property type="nucleotide sequence ID" value="NZ_NPDT01000005.1"/>
</dbReference>
<comment type="similarity">
    <text evidence="1">Belongs to the 4-hydroxybenzoyl-CoA thioesterase family.</text>
</comment>
<dbReference type="Pfam" id="PF13279">
    <property type="entry name" value="4HBT_2"/>
    <property type="match status" value="1"/>
</dbReference>
<accession>A0A2M9ZAC1</accession>
<dbReference type="InterPro" id="IPR050563">
    <property type="entry name" value="4-hydroxybenzoyl-CoA_TE"/>
</dbReference>
<dbReference type="PANTHER" id="PTHR31793:SF27">
    <property type="entry name" value="NOVEL THIOESTERASE SUPERFAMILY DOMAIN AND SAPOSIN A-TYPE DOMAIN CONTAINING PROTEIN (0610012H03RIK)"/>
    <property type="match status" value="1"/>
</dbReference>
<keyword evidence="2" id="KW-0378">Hydrolase</keyword>
<dbReference type="Gene3D" id="3.10.129.10">
    <property type="entry name" value="Hotdog Thioesterase"/>
    <property type="match status" value="1"/>
</dbReference>
<dbReference type="InterPro" id="IPR029069">
    <property type="entry name" value="HotDog_dom_sf"/>
</dbReference>
<dbReference type="PANTHER" id="PTHR31793">
    <property type="entry name" value="4-HYDROXYBENZOYL-COA THIOESTERASE FAMILY MEMBER"/>
    <property type="match status" value="1"/>
</dbReference>
<dbReference type="CDD" id="cd00586">
    <property type="entry name" value="4HBT"/>
    <property type="match status" value="1"/>
</dbReference>
<sequence length="145" mass="16287">MSQSPPSYSFRTDIQVRRSDTRSATVVGGLYVSHLTYETLIPLVNEAFDAFLESNSWSKADIAGANIIVPKMEVEYKSEAKAGDVLEFGVGVSNLGRKSCELDVFAVQKTSREEVAKAKIYLVFYDYVAKKTLEIPETFRKRFEV</sequence>
<evidence type="ECO:0000256" key="2">
    <source>
        <dbReference type="ARBA" id="ARBA00022801"/>
    </source>
</evidence>
<reference evidence="3 4" key="1">
    <citation type="submission" date="2017-07" db="EMBL/GenBank/DDBJ databases">
        <title>Leptospira spp. isolated from tropical soils.</title>
        <authorList>
            <person name="Thibeaux R."/>
            <person name="Iraola G."/>
            <person name="Ferres I."/>
            <person name="Bierque E."/>
            <person name="Girault D."/>
            <person name="Soupe-Gilbert M.-E."/>
            <person name="Picardeau M."/>
            <person name="Goarant C."/>
        </authorList>
    </citation>
    <scope>NUCLEOTIDE SEQUENCE [LARGE SCALE GENOMIC DNA]</scope>
    <source>
        <strain evidence="3 4">FH2-C-A2</strain>
    </source>
</reference>
<dbReference type="AlphaFoldDB" id="A0A2M9ZAC1"/>
<evidence type="ECO:0000313" key="3">
    <source>
        <dbReference type="EMBL" id="PJZ65379.1"/>
    </source>
</evidence>
<evidence type="ECO:0000256" key="1">
    <source>
        <dbReference type="ARBA" id="ARBA00005953"/>
    </source>
</evidence>
<protein>
    <submittedName>
        <fullName evidence="3">Esterase</fullName>
    </submittedName>
</protein>